<proteinExistence type="inferred from homology"/>
<name>A0A650F0V2_9VIRU</name>
<keyword evidence="9" id="KW-0238">DNA-binding</keyword>
<evidence type="ECO:0000256" key="7">
    <source>
        <dbReference type="ARBA" id="ARBA00022771"/>
    </source>
</evidence>
<dbReference type="GO" id="GO:0006355">
    <property type="term" value="P:regulation of DNA-templated transcription"/>
    <property type="evidence" value="ECO:0007669"/>
    <property type="project" value="InterPro"/>
</dbReference>
<evidence type="ECO:0000256" key="9">
    <source>
        <dbReference type="ARBA" id="ARBA00023125"/>
    </source>
</evidence>
<protein>
    <recommendedName>
        <fullName evidence="2">RNA silencing suppressor</fullName>
    </recommendedName>
</protein>
<dbReference type="GO" id="GO:0003677">
    <property type="term" value="F:DNA binding"/>
    <property type="evidence" value="ECO:0007669"/>
    <property type="project" value="UniProtKB-KW"/>
</dbReference>
<reference evidence="11" key="1">
    <citation type="submission" date="2019-05" db="EMBL/GenBank/DDBJ databases">
        <title>First report of a carlavirus infecting Fabaceae in Australia.</title>
        <authorList>
            <person name="Persley D.M."/>
            <person name="Steele V."/>
            <person name="Sharman M."/>
            <person name="Campbell P.R."/>
            <person name="Geering A.D.W."/>
            <person name="Gambley C.F."/>
        </authorList>
    </citation>
    <scope>NUCLEOTIDE SEQUENCE</scope>
    <source>
        <strain evidence="11">5294</strain>
    </source>
</reference>
<dbReference type="InterPro" id="IPR002568">
    <property type="entry name" value="Carla-bd"/>
</dbReference>
<evidence type="ECO:0000313" key="11">
    <source>
        <dbReference type="EMBL" id="QGT76615.1"/>
    </source>
</evidence>
<evidence type="ECO:0000256" key="5">
    <source>
        <dbReference type="ARBA" id="ARBA00022632"/>
    </source>
</evidence>
<keyword evidence="7" id="KW-0863">Zinc-finger</keyword>
<keyword evidence="5" id="KW-1090">Inhibition of host innate immune response by virus</keyword>
<keyword evidence="6" id="KW-0479">Metal-binding</keyword>
<keyword evidence="4" id="KW-0945">Host-virus interaction</keyword>
<sequence>MLSSKRIAILISLCASKINKSLPFDLCVLIALRAGPACIGTGRSSYARRRRAKAIGRCHRCFRVNPKFYFTKRCNGVDCQPGLNYKVWVKDFILFGIKDQAGGSNCGDNPH</sequence>
<keyword evidence="10" id="KW-0899">Viral immunoevasion</keyword>
<accession>A0A650F0V2</accession>
<dbReference type="GO" id="GO:0008270">
    <property type="term" value="F:zinc ion binding"/>
    <property type="evidence" value="ECO:0007669"/>
    <property type="project" value="UniProtKB-KW"/>
</dbReference>
<evidence type="ECO:0000256" key="1">
    <source>
        <dbReference type="ARBA" id="ARBA00006158"/>
    </source>
</evidence>
<evidence type="ECO:0000256" key="4">
    <source>
        <dbReference type="ARBA" id="ARBA00022581"/>
    </source>
</evidence>
<evidence type="ECO:0000256" key="10">
    <source>
        <dbReference type="ARBA" id="ARBA00023280"/>
    </source>
</evidence>
<evidence type="ECO:0000256" key="2">
    <source>
        <dbReference type="ARBA" id="ARBA00017202"/>
    </source>
</evidence>
<organism evidence="11">
    <name type="scientific">Whitefly-transmitted carlavirus</name>
    <dbReference type="NCBI Taxonomy" id="2679965"/>
    <lineage>
        <taxon>Viruses</taxon>
        <taxon>Riboviria</taxon>
        <taxon>Orthornavirae</taxon>
        <taxon>Kitrinoviricota</taxon>
        <taxon>Alsuviricetes</taxon>
        <taxon>Tymovirales</taxon>
        <taxon>Betaflexiviridae</taxon>
        <taxon>Quinvirinae</taxon>
        <taxon>Carlavirus</taxon>
    </lineage>
</organism>
<keyword evidence="3" id="KW-0941">Suppressor of RNA silencing</keyword>
<dbReference type="EMBL" id="MK910292">
    <property type="protein sequence ID" value="QGT76615.1"/>
    <property type="molecule type" value="Genomic_RNA"/>
</dbReference>
<dbReference type="Pfam" id="PF01623">
    <property type="entry name" value="Carla_C4"/>
    <property type="match status" value="1"/>
</dbReference>
<evidence type="ECO:0000256" key="3">
    <source>
        <dbReference type="ARBA" id="ARBA00022463"/>
    </source>
</evidence>
<evidence type="ECO:0000256" key="8">
    <source>
        <dbReference type="ARBA" id="ARBA00022833"/>
    </source>
</evidence>
<dbReference type="GO" id="GO:0052170">
    <property type="term" value="P:symbiont-mediated suppression of host innate immune response"/>
    <property type="evidence" value="ECO:0007669"/>
    <property type="project" value="UniProtKB-KW"/>
</dbReference>
<keyword evidence="8" id="KW-0862">Zinc</keyword>
<evidence type="ECO:0000256" key="6">
    <source>
        <dbReference type="ARBA" id="ARBA00022723"/>
    </source>
</evidence>
<comment type="similarity">
    <text evidence="1">Belongs to the carlaviruses nucleic acid-binding protein family.</text>
</comment>